<proteinExistence type="inferred from homology"/>
<feature type="domain" description="Endoribonuclease YicC-like C-terminal" evidence="7">
    <location>
        <begin position="175"/>
        <end position="291"/>
    </location>
</feature>
<dbReference type="Proteomes" id="UP000192731">
    <property type="component" value="Unassembled WGS sequence"/>
</dbReference>
<dbReference type="InterPro" id="IPR013551">
    <property type="entry name" value="YicC-like_C"/>
</dbReference>
<dbReference type="InterPro" id="IPR013527">
    <property type="entry name" value="YicC-like_N"/>
</dbReference>
<evidence type="ECO:0000256" key="5">
    <source>
        <dbReference type="ARBA" id="ARBA00035648"/>
    </source>
</evidence>
<evidence type="ECO:0000256" key="2">
    <source>
        <dbReference type="ARBA" id="ARBA00022722"/>
    </source>
</evidence>
<dbReference type="GO" id="GO:0016787">
    <property type="term" value="F:hydrolase activity"/>
    <property type="evidence" value="ECO:0007669"/>
    <property type="project" value="UniProtKB-KW"/>
</dbReference>
<evidence type="ECO:0000313" key="9">
    <source>
        <dbReference type="Proteomes" id="UP000192731"/>
    </source>
</evidence>
<dbReference type="PANTHER" id="PTHR30636">
    <property type="entry name" value="UPF0701 PROTEIN YICC"/>
    <property type="match status" value="1"/>
</dbReference>
<protein>
    <submittedName>
        <fullName evidence="8">TIGR00255 family protein</fullName>
    </submittedName>
</protein>
<evidence type="ECO:0000256" key="4">
    <source>
        <dbReference type="ARBA" id="ARBA00022801"/>
    </source>
</evidence>
<dbReference type="Pfam" id="PF03755">
    <property type="entry name" value="YicC-like_N"/>
    <property type="match status" value="1"/>
</dbReference>
<dbReference type="GO" id="GO:0004521">
    <property type="term" value="F:RNA endonuclease activity"/>
    <property type="evidence" value="ECO:0007669"/>
    <property type="project" value="InterPro"/>
</dbReference>
<reference evidence="8 9" key="1">
    <citation type="submission" date="2017-04" db="EMBL/GenBank/DDBJ databases">
        <authorList>
            <person name="Afonso C.L."/>
            <person name="Miller P.J."/>
            <person name="Scott M.A."/>
            <person name="Spackman E."/>
            <person name="Goraichik I."/>
            <person name="Dimitrov K.M."/>
            <person name="Suarez D.L."/>
            <person name="Swayne D.E."/>
        </authorList>
    </citation>
    <scope>NUCLEOTIDE SEQUENCE [LARGE SCALE GENOMIC DNA]</scope>
    <source>
        <strain evidence="8 9">DSM 11270</strain>
    </source>
</reference>
<gene>
    <name evidence="8" type="ORF">SAMN00017405_0019</name>
</gene>
<dbReference type="AlphaFoldDB" id="A0A1W1VIZ2"/>
<evidence type="ECO:0000259" key="7">
    <source>
        <dbReference type="Pfam" id="PF08340"/>
    </source>
</evidence>
<feature type="domain" description="Endoribonuclease YicC-like N-terminal" evidence="6">
    <location>
        <begin position="2"/>
        <end position="155"/>
    </location>
</feature>
<sequence length="291" mass="33999">MIHSMTGYGRGEEEGLGLEFVVEVKSVNHRYSEIVIKQPRQYILLEDYLRKLVQKYISRGRVDLFIKVKEIDQKKSQIKVDKDLAIDYYNSLNELAKDLKISSDVSIYEIASLPEVIKEEENETDLEQVKKVIEKATVKALDGLLSMREAEGKTLFEDLISRISNLKDYQAKIIARSPIMLDEYRERLRKRIEELLIEQVDENRLNQEVIFMVEKSNVTEELIRLDSHFDQFINTLNYEGAVGRKLDFLVQEMNRETNTIGSKANDLEIAHLVVEMKTELEKIREQIQNIE</sequence>
<accession>A0A1W1VIZ2</accession>
<comment type="similarity">
    <text evidence="5">Belongs to the YicC/YloC family.</text>
</comment>
<dbReference type="OrthoDB" id="9771229at2"/>
<evidence type="ECO:0000259" key="6">
    <source>
        <dbReference type="Pfam" id="PF03755"/>
    </source>
</evidence>
<dbReference type="EMBL" id="FWWT01000022">
    <property type="protein sequence ID" value="SMB93332.1"/>
    <property type="molecule type" value="Genomic_DNA"/>
</dbReference>
<evidence type="ECO:0000313" key="8">
    <source>
        <dbReference type="EMBL" id="SMB93332.1"/>
    </source>
</evidence>
<organism evidence="8 9">
    <name type="scientific">Desulfonispora thiosulfatigenes DSM 11270</name>
    <dbReference type="NCBI Taxonomy" id="656914"/>
    <lineage>
        <taxon>Bacteria</taxon>
        <taxon>Bacillati</taxon>
        <taxon>Bacillota</taxon>
        <taxon>Clostridia</taxon>
        <taxon>Eubacteriales</taxon>
        <taxon>Peptococcaceae</taxon>
        <taxon>Desulfonispora</taxon>
    </lineage>
</organism>
<evidence type="ECO:0000256" key="1">
    <source>
        <dbReference type="ARBA" id="ARBA00001968"/>
    </source>
</evidence>
<dbReference type="PANTHER" id="PTHR30636:SF3">
    <property type="entry name" value="UPF0701 PROTEIN YICC"/>
    <property type="match status" value="1"/>
</dbReference>
<name>A0A1W1VIZ2_DESTI</name>
<dbReference type="RefSeq" id="WP_084053793.1">
    <property type="nucleotide sequence ID" value="NZ_FWWT01000022.1"/>
</dbReference>
<dbReference type="Pfam" id="PF08340">
    <property type="entry name" value="YicC-like_C"/>
    <property type="match status" value="1"/>
</dbReference>
<dbReference type="STRING" id="656914.SAMN00017405_0019"/>
<keyword evidence="3" id="KW-0255">Endonuclease</keyword>
<comment type="cofactor">
    <cofactor evidence="1">
        <name>a divalent metal cation</name>
        <dbReference type="ChEBI" id="CHEBI:60240"/>
    </cofactor>
</comment>
<evidence type="ECO:0000256" key="3">
    <source>
        <dbReference type="ARBA" id="ARBA00022759"/>
    </source>
</evidence>
<dbReference type="NCBIfam" id="TIGR00255">
    <property type="entry name" value="YicC/YloC family endoribonuclease"/>
    <property type="match status" value="1"/>
</dbReference>
<keyword evidence="4" id="KW-0378">Hydrolase</keyword>
<dbReference type="InterPro" id="IPR005229">
    <property type="entry name" value="YicC/YloC-like"/>
</dbReference>
<keyword evidence="9" id="KW-1185">Reference proteome</keyword>
<keyword evidence="2" id="KW-0540">Nuclease</keyword>